<evidence type="ECO:0000256" key="2">
    <source>
        <dbReference type="ARBA" id="ARBA00023125"/>
    </source>
</evidence>
<keyword evidence="6" id="KW-1185">Reference proteome</keyword>
<dbReference type="InterPro" id="IPR011991">
    <property type="entry name" value="ArsR-like_HTH"/>
</dbReference>
<dbReference type="GO" id="GO:0005829">
    <property type="term" value="C:cytosol"/>
    <property type="evidence" value="ECO:0007669"/>
    <property type="project" value="TreeGrafter"/>
</dbReference>
<dbReference type="PANTHER" id="PTHR30154:SF34">
    <property type="entry name" value="TRANSCRIPTIONAL REGULATOR AZLB"/>
    <property type="match status" value="1"/>
</dbReference>
<dbReference type="SUPFAM" id="SSF46785">
    <property type="entry name" value="Winged helix' DNA-binding domain"/>
    <property type="match status" value="1"/>
</dbReference>
<dbReference type="Gene3D" id="1.10.10.10">
    <property type="entry name" value="Winged helix-like DNA-binding domain superfamily/Winged helix DNA-binding domain"/>
    <property type="match status" value="1"/>
</dbReference>
<dbReference type="InterPro" id="IPR011008">
    <property type="entry name" value="Dimeric_a/b-barrel"/>
</dbReference>
<dbReference type="InterPro" id="IPR000485">
    <property type="entry name" value="AsnC-type_HTH_dom"/>
</dbReference>
<dbReference type="PROSITE" id="PS50956">
    <property type="entry name" value="HTH_ASNC_2"/>
    <property type="match status" value="1"/>
</dbReference>
<dbReference type="KEGG" id="mro:MROS_1405"/>
<evidence type="ECO:0000313" key="5">
    <source>
        <dbReference type="EMBL" id="AFN74642.1"/>
    </source>
</evidence>
<dbReference type="PANTHER" id="PTHR30154">
    <property type="entry name" value="LEUCINE-RESPONSIVE REGULATORY PROTEIN"/>
    <property type="match status" value="1"/>
</dbReference>
<dbReference type="STRING" id="1191523.MROS_1405"/>
<evidence type="ECO:0000256" key="3">
    <source>
        <dbReference type="ARBA" id="ARBA00023163"/>
    </source>
</evidence>
<dbReference type="GO" id="GO:0006355">
    <property type="term" value="P:regulation of DNA-templated transcription"/>
    <property type="evidence" value="ECO:0007669"/>
    <property type="project" value="UniProtKB-ARBA"/>
</dbReference>
<proteinExistence type="predicted"/>
<dbReference type="Pfam" id="PF13412">
    <property type="entry name" value="HTH_24"/>
    <property type="match status" value="1"/>
</dbReference>
<dbReference type="PRINTS" id="PR00033">
    <property type="entry name" value="HTHASNC"/>
</dbReference>
<dbReference type="InterPro" id="IPR036390">
    <property type="entry name" value="WH_DNA-bd_sf"/>
</dbReference>
<dbReference type="SMART" id="SM00344">
    <property type="entry name" value="HTH_ASNC"/>
    <property type="match status" value="1"/>
</dbReference>
<dbReference type="SUPFAM" id="SSF54909">
    <property type="entry name" value="Dimeric alpha+beta barrel"/>
    <property type="match status" value="1"/>
</dbReference>
<dbReference type="GO" id="GO:0043565">
    <property type="term" value="F:sequence-specific DNA binding"/>
    <property type="evidence" value="ECO:0007669"/>
    <property type="project" value="InterPro"/>
</dbReference>
<evidence type="ECO:0000313" key="6">
    <source>
        <dbReference type="Proteomes" id="UP000009011"/>
    </source>
</evidence>
<dbReference type="Gene3D" id="3.30.70.920">
    <property type="match status" value="1"/>
</dbReference>
<evidence type="ECO:0000256" key="1">
    <source>
        <dbReference type="ARBA" id="ARBA00023015"/>
    </source>
</evidence>
<reference evidence="5 6" key="1">
    <citation type="journal article" date="2013" name="PLoS ONE">
        <title>Genomic analysis of Melioribacter roseus, facultatively anaerobic organotrophic bacterium representing a novel deep lineage within Bacteriodetes/Chlorobi group.</title>
        <authorList>
            <person name="Kadnikov V.V."/>
            <person name="Mardanov A.V."/>
            <person name="Podosokorskaya O.A."/>
            <person name="Gavrilov S.N."/>
            <person name="Kublanov I.V."/>
            <person name="Beletsky A.V."/>
            <person name="Bonch-Osmolovskaya E.A."/>
            <person name="Ravin N.V."/>
        </authorList>
    </citation>
    <scope>NUCLEOTIDE SEQUENCE [LARGE SCALE GENOMIC DNA]</scope>
    <source>
        <strain evidence="6">JCM 17771 / P3M-2</strain>
    </source>
</reference>
<evidence type="ECO:0000259" key="4">
    <source>
        <dbReference type="PROSITE" id="PS50956"/>
    </source>
</evidence>
<dbReference type="Proteomes" id="UP000009011">
    <property type="component" value="Chromosome"/>
</dbReference>
<dbReference type="eggNOG" id="COG1522">
    <property type="taxonomic scope" value="Bacteria"/>
</dbReference>
<protein>
    <submittedName>
        <fullName evidence="5">Helix-turn-helix, Fis-type</fullName>
    </submittedName>
</protein>
<dbReference type="CDD" id="cd00090">
    <property type="entry name" value="HTH_ARSR"/>
    <property type="match status" value="1"/>
</dbReference>
<keyword evidence="1" id="KW-0805">Transcription regulation</keyword>
<dbReference type="EMBL" id="CP003557">
    <property type="protein sequence ID" value="AFN74642.1"/>
    <property type="molecule type" value="Genomic_DNA"/>
</dbReference>
<accession>I6YVP2</accession>
<dbReference type="PATRIC" id="fig|1191523.3.peg.1492"/>
<name>I6YVP2_MELRP</name>
<dbReference type="InterPro" id="IPR019887">
    <property type="entry name" value="Tscrpt_reg_AsnC/Lrp_C"/>
</dbReference>
<organism evidence="5 6">
    <name type="scientific">Melioribacter roseus (strain DSM 23840 / JCM 17771 / VKM B-2668 / P3M-2)</name>
    <dbReference type="NCBI Taxonomy" id="1191523"/>
    <lineage>
        <taxon>Bacteria</taxon>
        <taxon>Pseudomonadati</taxon>
        <taxon>Ignavibacteriota</taxon>
        <taxon>Ignavibacteria</taxon>
        <taxon>Ignavibacteriales</taxon>
        <taxon>Melioribacteraceae</taxon>
        <taxon>Melioribacter</taxon>
    </lineage>
</organism>
<dbReference type="InterPro" id="IPR036388">
    <property type="entry name" value="WH-like_DNA-bd_sf"/>
</dbReference>
<keyword evidence="2" id="KW-0238">DNA-binding</keyword>
<dbReference type="InterPro" id="IPR019888">
    <property type="entry name" value="Tscrpt_reg_AsnC-like"/>
</dbReference>
<keyword evidence="3" id="KW-0804">Transcription</keyword>
<dbReference type="OrthoDB" id="9800326at2"/>
<gene>
    <name evidence="5" type="ordered locus">MROS_1405</name>
</gene>
<dbReference type="HOGENOM" id="CLU_091233_5_4_10"/>
<dbReference type="Pfam" id="PF01037">
    <property type="entry name" value="AsnC_trans_reg"/>
    <property type="match status" value="1"/>
</dbReference>
<feature type="domain" description="HTH asnC-type" evidence="4">
    <location>
        <begin position="2"/>
        <end position="63"/>
    </location>
</feature>
<sequence>MLDDLDIAILKKLQENGRTKRSELAELIGLSLPSLSERLKKLEEHGIIEGYYAKLNRHVFGYDIMAFIIVMMDSSKNYEKLAEHVKKTPEILECYAVLGEGSHILKAIVKDTKSLEQLLNKIQSWPGVTRTVTNFILSTIKETTSINL</sequence>
<dbReference type="AlphaFoldDB" id="I6YVP2"/>
<dbReference type="GO" id="GO:0043200">
    <property type="term" value="P:response to amino acid"/>
    <property type="evidence" value="ECO:0007669"/>
    <property type="project" value="TreeGrafter"/>
</dbReference>
<dbReference type="RefSeq" id="WP_014856076.1">
    <property type="nucleotide sequence ID" value="NC_018178.1"/>
</dbReference>